<dbReference type="SUPFAM" id="SSF53474">
    <property type="entry name" value="alpha/beta-Hydrolases"/>
    <property type="match status" value="1"/>
</dbReference>
<dbReference type="EMBL" id="AOHW01000027">
    <property type="protein sequence ID" value="ELY41523.1"/>
    <property type="molecule type" value="Genomic_DNA"/>
</dbReference>
<evidence type="ECO:0000256" key="1">
    <source>
        <dbReference type="SAM" id="MobiDB-lite"/>
    </source>
</evidence>
<dbReference type="eggNOG" id="arCOG01648">
    <property type="taxonomic scope" value="Archaea"/>
</dbReference>
<dbReference type="AlphaFoldDB" id="L9VZP6"/>
<dbReference type="STRING" id="1114856.GCA_000383975_02268"/>
<reference evidence="3 4" key="1">
    <citation type="journal article" date="2014" name="PLoS Genet.">
        <title>Phylogenetically driven sequencing of extremely halophilic archaea reveals strategies for static and dynamic osmo-response.</title>
        <authorList>
            <person name="Becker E.A."/>
            <person name="Seitzer P.M."/>
            <person name="Tritt A."/>
            <person name="Larsen D."/>
            <person name="Krusor M."/>
            <person name="Yao A.I."/>
            <person name="Wu D."/>
            <person name="Madern D."/>
            <person name="Eisen J.A."/>
            <person name="Darling A.E."/>
            <person name="Facciotti M.T."/>
        </authorList>
    </citation>
    <scope>NUCLEOTIDE SEQUENCE [LARGE SCALE GENOMIC DNA]</scope>
    <source>
        <strain evidence="3 4">GA33</strain>
    </source>
</reference>
<organism evidence="3 4">
    <name type="scientific">Natronorubrum tibetense GA33</name>
    <dbReference type="NCBI Taxonomy" id="1114856"/>
    <lineage>
        <taxon>Archaea</taxon>
        <taxon>Methanobacteriati</taxon>
        <taxon>Methanobacteriota</taxon>
        <taxon>Stenosarchaea group</taxon>
        <taxon>Halobacteria</taxon>
        <taxon>Halobacteriales</taxon>
        <taxon>Natrialbaceae</taxon>
        <taxon>Natronorubrum</taxon>
    </lineage>
</organism>
<dbReference type="PANTHER" id="PTHR43194">
    <property type="entry name" value="HYDROLASE ALPHA/BETA FOLD FAMILY"/>
    <property type="match status" value="1"/>
</dbReference>
<protein>
    <submittedName>
        <fullName evidence="3">Alpha/beta hydrolase fold protein</fullName>
    </submittedName>
</protein>
<keyword evidence="4" id="KW-1185">Reference proteome</keyword>
<dbReference type="PATRIC" id="fig|1114856.3.peg.1924"/>
<name>L9VZP6_9EURY</name>
<dbReference type="InterPro" id="IPR029058">
    <property type="entry name" value="AB_hydrolase_fold"/>
</dbReference>
<keyword evidence="3" id="KW-0378">Hydrolase</keyword>
<feature type="domain" description="AB hydrolase-1" evidence="2">
    <location>
        <begin position="35"/>
        <end position="264"/>
    </location>
</feature>
<dbReference type="Gene3D" id="3.40.50.1820">
    <property type="entry name" value="alpha/beta hydrolase"/>
    <property type="match status" value="1"/>
</dbReference>
<proteinExistence type="predicted"/>
<accession>L9VZP6</accession>
<dbReference type="InterPro" id="IPR000073">
    <property type="entry name" value="AB_hydrolase_1"/>
</dbReference>
<evidence type="ECO:0000313" key="4">
    <source>
        <dbReference type="Proteomes" id="UP000011599"/>
    </source>
</evidence>
<dbReference type="InterPro" id="IPR050228">
    <property type="entry name" value="Carboxylesterase_BioH"/>
</dbReference>
<evidence type="ECO:0000313" key="3">
    <source>
        <dbReference type="EMBL" id="ELY41523.1"/>
    </source>
</evidence>
<sequence>MADIQQGSPEKEIATVTSTDGTEIAYERSGSGPPLVLVHGAIFDRTIWELGDVRSTFAEHTTVYAMDRRNHGDSESSDDVSVEAQFDDVVAVVESIDDPVHLLGHSAGANFALGAAPRIDNLRSLILHEPAGEPSDEDRDVIEEMMALLDEGQNEQALALFLGDFAQFSSDELDELRSAPIWDTHTDTFHQTLLPLIEAHGEVESDLTPFEDLSTPTLLLVGSESGWLKNMAEELHDTLPNSRLATFEGHGHAPHLVAPDRCADKVLSFIGEVD</sequence>
<dbReference type="Proteomes" id="UP000011599">
    <property type="component" value="Unassembled WGS sequence"/>
</dbReference>
<dbReference type="RefSeq" id="WP_006089666.1">
    <property type="nucleotide sequence ID" value="NZ_AOHW01000027.1"/>
</dbReference>
<dbReference type="PANTHER" id="PTHR43194:SF2">
    <property type="entry name" value="PEROXISOMAL MEMBRANE PROTEIN LPX1"/>
    <property type="match status" value="1"/>
</dbReference>
<comment type="caution">
    <text evidence="3">The sequence shown here is derived from an EMBL/GenBank/DDBJ whole genome shotgun (WGS) entry which is preliminary data.</text>
</comment>
<dbReference type="OrthoDB" id="7531at2157"/>
<evidence type="ECO:0000259" key="2">
    <source>
        <dbReference type="Pfam" id="PF12697"/>
    </source>
</evidence>
<dbReference type="Pfam" id="PF12697">
    <property type="entry name" value="Abhydrolase_6"/>
    <property type="match status" value="1"/>
</dbReference>
<feature type="region of interest" description="Disordered" evidence="1">
    <location>
        <begin position="1"/>
        <end position="20"/>
    </location>
</feature>
<gene>
    <name evidence="3" type="ORF">C496_09236</name>
</gene>
<dbReference type="GO" id="GO:0016787">
    <property type="term" value="F:hydrolase activity"/>
    <property type="evidence" value="ECO:0007669"/>
    <property type="project" value="UniProtKB-KW"/>
</dbReference>